<accession>A0A4U1IBR8</accession>
<reference evidence="3 4" key="1">
    <citation type="submission" date="2019-04" db="EMBL/GenBank/DDBJ databases">
        <title>Trinickia sp. 7GSK02, isolated from subtropical forest soil.</title>
        <authorList>
            <person name="Gao Z.-H."/>
            <person name="Qiu L.-H."/>
        </authorList>
    </citation>
    <scope>NUCLEOTIDE SEQUENCE [LARGE SCALE GENOMIC DNA]</scope>
    <source>
        <strain evidence="3 4">7GSK02</strain>
    </source>
</reference>
<dbReference type="Proteomes" id="UP000305539">
    <property type="component" value="Unassembled WGS sequence"/>
</dbReference>
<keyword evidence="2" id="KW-0732">Signal</keyword>
<evidence type="ECO:0000256" key="1">
    <source>
        <dbReference type="SAM" id="MobiDB-lite"/>
    </source>
</evidence>
<feature type="region of interest" description="Disordered" evidence="1">
    <location>
        <begin position="97"/>
        <end position="143"/>
    </location>
</feature>
<dbReference type="OrthoDB" id="9007772at2"/>
<name>A0A4U1IBR8_9BURK</name>
<dbReference type="RefSeq" id="WP_136893137.1">
    <property type="nucleotide sequence ID" value="NZ_SWJE01000003.1"/>
</dbReference>
<gene>
    <name evidence="3" type="ORF">FAZ69_06545</name>
</gene>
<keyword evidence="4" id="KW-1185">Reference proteome</keyword>
<evidence type="ECO:0000313" key="4">
    <source>
        <dbReference type="Proteomes" id="UP000305539"/>
    </source>
</evidence>
<dbReference type="AlphaFoldDB" id="A0A4U1IBR8"/>
<organism evidence="3 4">
    <name type="scientific">Trinickia terrae</name>
    <dbReference type="NCBI Taxonomy" id="2571161"/>
    <lineage>
        <taxon>Bacteria</taxon>
        <taxon>Pseudomonadati</taxon>
        <taxon>Pseudomonadota</taxon>
        <taxon>Betaproteobacteria</taxon>
        <taxon>Burkholderiales</taxon>
        <taxon>Burkholderiaceae</taxon>
        <taxon>Trinickia</taxon>
    </lineage>
</organism>
<dbReference type="Pfam" id="PF06476">
    <property type="entry name" value="DUF1090"/>
    <property type="match status" value="1"/>
</dbReference>
<evidence type="ECO:0000256" key="2">
    <source>
        <dbReference type="SAM" id="SignalP"/>
    </source>
</evidence>
<sequence>MKKVLAASLAPLVLLTAPAAFAYSPSCTARISALQAQIDAASQAGNTGKLASLQSTMTKTKAKCTLEARDLHAGRKVRNGQREVLKAQDELSKADGELHDAQAAGDVKRISHAQRKVAEKQDKLREKTEELRSAQADLERLKG</sequence>
<feature type="compositionally biased region" description="Basic and acidic residues" evidence="1">
    <location>
        <begin position="116"/>
        <end position="143"/>
    </location>
</feature>
<feature type="signal peptide" evidence="2">
    <location>
        <begin position="1"/>
        <end position="22"/>
    </location>
</feature>
<dbReference type="InterPro" id="IPR009468">
    <property type="entry name" value="DUF1090"/>
</dbReference>
<feature type="chain" id="PRO_5020306610" evidence="2">
    <location>
        <begin position="23"/>
        <end position="143"/>
    </location>
</feature>
<dbReference type="EMBL" id="SWJE01000003">
    <property type="protein sequence ID" value="TKC91022.1"/>
    <property type="molecule type" value="Genomic_DNA"/>
</dbReference>
<comment type="caution">
    <text evidence="3">The sequence shown here is derived from an EMBL/GenBank/DDBJ whole genome shotgun (WGS) entry which is preliminary data.</text>
</comment>
<proteinExistence type="predicted"/>
<evidence type="ECO:0000313" key="3">
    <source>
        <dbReference type="EMBL" id="TKC91022.1"/>
    </source>
</evidence>
<protein>
    <submittedName>
        <fullName evidence="3">DUF1090 domain-containing protein</fullName>
    </submittedName>
</protein>